<feature type="non-terminal residue" evidence="1">
    <location>
        <position position="89"/>
    </location>
</feature>
<protein>
    <submittedName>
        <fullName evidence="1">8379_t:CDS:1</fullName>
    </submittedName>
</protein>
<dbReference type="OrthoDB" id="66881at2759"/>
<comment type="caution">
    <text evidence="1">The sequence shown here is derived from an EMBL/GenBank/DDBJ whole genome shotgun (WGS) entry which is preliminary data.</text>
</comment>
<dbReference type="Proteomes" id="UP000789396">
    <property type="component" value="Unassembled WGS sequence"/>
</dbReference>
<dbReference type="AlphaFoldDB" id="A0A9N9NYK1"/>
<evidence type="ECO:0000313" key="1">
    <source>
        <dbReference type="EMBL" id="CAG8775686.1"/>
    </source>
</evidence>
<proteinExistence type="predicted"/>
<sequence>EEEAESVFNYRFAQPLSVLSNAKVQRNRPIKGIQIHLHVYQESTNYKDKYVVVIEYGNRTKIKDIDAVIYATKYQIEFLFLDRDIDLDT</sequence>
<name>A0A9N9NYK1_9GLOM</name>
<gene>
    <name evidence="1" type="ORF">RFULGI_LOCUS15409</name>
</gene>
<dbReference type="EMBL" id="CAJVPZ010049335">
    <property type="protein sequence ID" value="CAG8775686.1"/>
    <property type="molecule type" value="Genomic_DNA"/>
</dbReference>
<reference evidence="1" key="1">
    <citation type="submission" date="2021-06" db="EMBL/GenBank/DDBJ databases">
        <authorList>
            <person name="Kallberg Y."/>
            <person name="Tangrot J."/>
            <person name="Rosling A."/>
        </authorList>
    </citation>
    <scope>NUCLEOTIDE SEQUENCE</scope>
    <source>
        <strain evidence="1">IN212</strain>
    </source>
</reference>
<organism evidence="1 2">
    <name type="scientific">Racocetra fulgida</name>
    <dbReference type="NCBI Taxonomy" id="60492"/>
    <lineage>
        <taxon>Eukaryota</taxon>
        <taxon>Fungi</taxon>
        <taxon>Fungi incertae sedis</taxon>
        <taxon>Mucoromycota</taxon>
        <taxon>Glomeromycotina</taxon>
        <taxon>Glomeromycetes</taxon>
        <taxon>Diversisporales</taxon>
        <taxon>Gigasporaceae</taxon>
        <taxon>Racocetra</taxon>
    </lineage>
</organism>
<accession>A0A9N9NYK1</accession>
<evidence type="ECO:0000313" key="2">
    <source>
        <dbReference type="Proteomes" id="UP000789396"/>
    </source>
</evidence>
<keyword evidence="2" id="KW-1185">Reference proteome</keyword>